<dbReference type="InterPro" id="IPR012334">
    <property type="entry name" value="Pectin_lyas_fold"/>
</dbReference>
<reference evidence="5" key="1">
    <citation type="submission" date="2023-01" db="EMBL/GenBank/DDBJ databases">
        <title>Metagenome sequencing of chrysophaentin producing Chrysophaeum taylorii.</title>
        <authorList>
            <person name="Davison J."/>
            <person name="Bewley C."/>
        </authorList>
    </citation>
    <scope>NUCLEOTIDE SEQUENCE</scope>
    <source>
        <strain evidence="5">NIES-1699</strain>
    </source>
</reference>
<protein>
    <recommendedName>
        <fullName evidence="7">Polygalacturonase</fullName>
    </recommendedName>
</protein>
<sequence length="333" mass="36406">MEFGAPRMCTLQAWLNGTNATSELQAAIDECGDLPEGGVVVVSLGLTLHTASLWLRSNLTLRVEGTLVGTATGRGNKTDPANTNATDAPMVYTRRESTMRWAHAGLLNGGRCVRLKDPLVGWGDCAEWTKLENVVVEGGGILDANAKGWFSDKQDDFDEKTRPIMLDLLWVRGLTIRDLRIIRPGYWTVHPCFCDNVRVENNSIVTSGGNTDGVDPDSTWNVYIAGNILSTGDDCIALKSGRDWSGRMVNISTRNVMIENNTFLKGYSGVAIGSETSAWIEDIVVRNARFDTAEYAIKIKSARGRGGGARNVTLRNLQGIAEDTFPRPCFDEM</sequence>
<dbReference type="SUPFAM" id="SSF51126">
    <property type="entry name" value="Pectin lyase-like"/>
    <property type="match status" value="1"/>
</dbReference>
<keyword evidence="2 4" id="KW-0378">Hydrolase</keyword>
<evidence type="ECO:0000313" key="6">
    <source>
        <dbReference type="Proteomes" id="UP001230188"/>
    </source>
</evidence>
<comment type="similarity">
    <text evidence="1 4">Belongs to the glycosyl hydrolase 28 family.</text>
</comment>
<accession>A0AAD7UAZ8</accession>
<dbReference type="GO" id="GO:0005975">
    <property type="term" value="P:carbohydrate metabolic process"/>
    <property type="evidence" value="ECO:0007669"/>
    <property type="project" value="InterPro"/>
</dbReference>
<evidence type="ECO:0008006" key="7">
    <source>
        <dbReference type="Google" id="ProtNLM"/>
    </source>
</evidence>
<gene>
    <name evidence="5" type="ORF">CTAYLR_005233</name>
</gene>
<dbReference type="InterPro" id="IPR000743">
    <property type="entry name" value="Glyco_hydro_28"/>
</dbReference>
<evidence type="ECO:0000256" key="2">
    <source>
        <dbReference type="ARBA" id="ARBA00022801"/>
    </source>
</evidence>
<name>A0AAD7UAZ8_9STRA</name>
<dbReference type="InterPro" id="IPR011050">
    <property type="entry name" value="Pectin_lyase_fold/virulence"/>
</dbReference>
<dbReference type="Pfam" id="PF00295">
    <property type="entry name" value="Glyco_hydro_28"/>
    <property type="match status" value="1"/>
</dbReference>
<keyword evidence="3 4" id="KW-0326">Glycosidase</keyword>
<dbReference type="Gene3D" id="2.160.20.10">
    <property type="entry name" value="Single-stranded right-handed beta-helix, Pectin lyase-like"/>
    <property type="match status" value="1"/>
</dbReference>
<dbReference type="AlphaFoldDB" id="A0AAD7UAZ8"/>
<evidence type="ECO:0000256" key="3">
    <source>
        <dbReference type="ARBA" id="ARBA00023295"/>
    </source>
</evidence>
<proteinExistence type="inferred from homology"/>
<dbReference type="InterPro" id="IPR006626">
    <property type="entry name" value="PbH1"/>
</dbReference>
<dbReference type="PANTHER" id="PTHR31339">
    <property type="entry name" value="PECTIN LYASE-RELATED"/>
    <property type="match status" value="1"/>
</dbReference>
<evidence type="ECO:0000313" key="5">
    <source>
        <dbReference type="EMBL" id="KAJ8601577.1"/>
    </source>
</evidence>
<comment type="caution">
    <text evidence="5">The sequence shown here is derived from an EMBL/GenBank/DDBJ whole genome shotgun (WGS) entry which is preliminary data.</text>
</comment>
<dbReference type="GO" id="GO:0004650">
    <property type="term" value="F:polygalacturonase activity"/>
    <property type="evidence" value="ECO:0007669"/>
    <property type="project" value="InterPro"/>
</dbReference>
<dbReference type="InterPro" id="IPR051801">
    <property type="entry name" value="GH28_Enzymes"/>
</dbReference>
<dbReference type="Proteomes" id="UP001230188">
    <property type="component" value="Unassembled WGS sequence"/>
</dbReference>
<evidence type="ECO:0000256" key="4">
    <source>
        <dbReference type="RuleBase" id="RU361169"/>
    </source>
</evidence>
<keyword evidence="6" id="KW-1185">Reference proteome</keyword>
<organism evidence="5 6">
    <name type="scientific">Chrysophaeum taylorii</name>
    <dbReference type="NCBI Taxonomy" id="2483200"/>
    <lineage>
        <taxon>Eukaryota</taxon>
        <taxon>Sar</taxon>
        <taxon>Stramenopiles</taxon>
        <taxon>Ochrophyta</taxon>
        <taxon>Pelagophyceae</taxon>
        <taxon>Pelagomonadales</taxon>
        <taxon>Pelagomonadaceae</taxon>
        <taxon>Chrysophaeum</taxon>
    </lineage>
</organism>
<dbReference type="PANTHER" id="PTHR31339:SF9">
    <property type="entry name" value="PLASMIN AND FIBRONECTIN-BINDING PROTEIN A"/>
    <property type="match status" value="1"/>
</dbReference>
<dbReference type="EMBL" id="JAQMWT010000421">
    <property type="protein sequence ID" value="KAJ8601577.1"/>
    <property type="molecule type" value="Genomic_DNA"/>
</dbReference>
<dbReference type="SMART" id="SM00710">
    <property type="entry name" value="PbH1"/>
    <property type="match status" value="4"/>
</dbReference>
<evidence type="ECO:0000256" key="1">
    <source>
        <dbReference type="ARBA" id="ARBA00008834"/>
    </source>
</evidence>